<evidence type="ECO:0000313" key="3">
    <source>
        <dbReference type="EMBL" id="MBM6995037.1"/>
    </source>
</evidence>
<dbReference type="Pfam" id="PF14310">
    <property type="entry name" value="Fn3-like"/>
    <property type="match status" value="1"/>
</dbReference>
<dbReference type="PANTHER" id="PTHR30620">
    <property type="entry name" value="PERIPLASMIC BETA-GLUCOSIDASE-RELATED"/>
    <property type="match status" value="1"/>
</dbReference>
<accession>A0ABS2H0Z6</accession>
<dbReference type="SUPFAM" id="SSF51445">
    <property type="entry name" value="(Trans)glycosidases"/>
    <property type="match status" value="1"/>
</dbReference>
<organism evidence="3 4">
    <name type="scientific">Paenibacillus rhizolycopersici</name>
    <dbReference type="NCBI Taxonomy" id="2780073"/>
    <lineage>
        <taxon>Bacteria</taxon>
        <taxon>Bacillati</taxon>
        <taxon>Bacillota</taxon>
        <taxon>Bacilli</taxon>
        <taxon>Bacillales</taxon>
        <taxon>Paenibacillaceae</taxon>
        <taxon>Paenibacillus</taxon>
    </lineage>
</organism>
<dbReference type="InterPro" id="IPR051915">
    <property type="entry name" value="Cellulose_Degrad_GH3"/>
</dbReference>
<dbReference type="RefSeq" id="WP_193416468.1">
    <property type="nucleotide sequence ID" value="NZ_JADCNN020000003.1"/>
</dbReference>
<dbReference type="SMART" id="SM01217">
    <property type="entry name" value="Fn3_like"/>
    <property type="match status" value="1"/>
</dbReference>
<dbReference type="InterPro" id="IPR017853">
    <property type="entry name" value="GH"/>
</dbReference>
<sequence length="775" mass="83443">METYKLPSAPLEERVADLLSRMTLREKVGQLNQRMYGWDAYVRKGETFELTDAFRDEVAKGGGMGALYGLFRSDPWSGVNYENGIAAADSARVANMVQQYVLEHTRLGIPVLLTEECPHGHQALDGTLLPVNLGAGATWNPELMERAYAHVAAEIRSRGAHVGLVSALDILQEPRWGRSEECYGEDPYLAARFTEAAVRGMQGDEPRKLDAPDRVAVVLKHLCAQGAAQGGRNAGPAAIGPRELREIHLPAARAGALAGAAGFMAAYNEIDGVPCHANRDLLTGILREEWGFEGLVMADGCAVDRLLALTGTYESAAALALASGVDLSLWDTAFSTLEEAVRLGRVQEAEIDRATARVLRLKFRLGLFDRPYVPELRAISVVGSPEFRDVNLQVARESAVLLKNEGDLLPIVGRTRRIAVIGPNADRLYNQLGDYTSVQREGTGTTVLQGIRSCAPEETEVVYALGCGIRDRSKAGFAEAVAVAQGADVAVLVLGGSSAREFGGDFEDNGAAIVKEGSPSEMDCGEGVDLADLSLGGVQRELLEAVAATGTPVIAVIVQGRPHALLDVVDLCGAVLCAWYPGTEGGRAIGELLFGIANPSGKLPVTLPRSSAQLPVYYNQKDPGRTRNYVDMPSAPLYPFGYGLSYTQFAYAHLSLSREVVSTAELENGERVKVRVEVENTGARSGAETVQLYIRARESGITRRIAELKGFHKIEMNPGESRVVEFMLGLEELGIWNRELRFAAVPCIVSVQVGGDSRDTLSADLTVTALQHYPV</sequence>
<dbReference type="PANTHER" id="PTHR30620:SF123">
    <property type="entry name" value="BETA-XYLOSIDASE"/>
    <property type="match status" value="1"/>
</dbReference>
<feature type="domain" description="Fibronectin type III-like" evidence="2">
    <location>
        <begin position="688"/>
        <end position="757"/>
    </location>
</feature>
<dbReference type="InterPro" id="IPR013783">
    <property type="entry name" value="Ig-like_fold"/>
</dbReference>
<dbReference type="Gene3D" id="3.20.20.300">
    <property type="entry name" value="Glycoside hydrolase, family 3, N-terminal domain"/>
    <property type="match status" value="1"/>
</dbReference>
<evidence type="ECO:0000313" key="4">
    <source>
        <dbReference type="Proteomes" id="UP001516620"/>
    </source>
</evidence>
<reference evidence="3 4" key="1">
    <citation type="submission" date="2021-01" db="EMBL/GenBank/DDBJ databases">
        <title>Paenibacillus sp.nov. isolated from the rhizosphere soil of tomato plant.</title>
        <authorList>
            <person name="Thin K.K."/>
            <person name="Zhang X."/>
            <person name="He S."/>
        </authorList>
    </citation>
    <scope>NUCLEOTIDE SEQUENCE [LARGE SCALE GENOMIC DNA]</scope>
    <source>
        <strain evidence="3 4">DXFW5</strain>
    </source>
</reference>
<name>A0ABS2H0Z6_9BACL</name>
<gene>
    <name evidence="3" type="ORF">IM700_005100</name>
</gene>
<dbReference type="GO" id="GO:0016787">
    <property type="term" value="F:hydrolase activity"/>
    <property type="evidence" value="ECO:0007669"/>
    <property type="project" value="UniProtKB-KW"/>
</dbReference>
<dbReference type="Pfam" id="PF00933">
    <property type="entry name" value="Glyco_hydro_3"/>
    <property type="match status" value="1"/>
</dbReference>
<dbReference type="Pfam" id="PF01915">
    <property type="entry name" value="Glyco_hydro_3_C"/>
    <property type="match status" value="1"/>
</dbReference>
<dbReference type="InterPro" id="IPR001764">
    <property type="entry name" value="Glyco_hydro_3_N"/>
</dbReference>
<dbReference type="SUPFAM" id="SSF52279">
    <property type="entry name" value="Beta-D-glucan exohydrolase, C-terminal domain"/>
    <property type="match status" value="1"/>
</dbReference>
<keyword evidence="4" id="KW-1185">Reference proteome</keyword>
<keyword evidence="1 3" id="KW-0378">Hydrolase</keyword>
<protein>
    <submittedName>
        <fullName evidence="3">Glycoside hydrolase family 3 C-terminal domain-containing protein</fullName>
    </submittedName>
</protein>
<dbReference type="Gene3D" id="3.40.50.1700">
    <property type="entry name" value="Glycoside hydrolase family 3 C-terminal domain"/>
    <property type="match status" value="1"/>
</dbReference>
<dbReference type="Proteomes" id="UP001516620">
    <property type="component" value="Unassembled WGS sequence"/>
</dbReference>
<dbReference type="InterPro" id="IPR036881">
    <property type="entry name" value="Glyco_hydro_3_C_sf"/>
</dbReference>
<proteinExistence type="predicted"/>
<evidence type="ECO:0000256" key="1">
    <source>
        <dbReference type="ARBA" id="ARBA00022801"/>
    </source>
</evidence>
<dbReference type="InterPro" id="IPR036962">
    <property type="entry name" value="Glyco_hydro_3_N_sf"/>
</dbReference>
<dbReference type="InterPro" id="IPR026891">
    <property type="entry name" value="Fn3-like"/>
</dbReference>
<evidence type="ECO:0000259" key="2">
    <source>
        <dbReference type="SMART" id="SM01217"/>
    </source>
</evidence>
<dbReference type="InterPro" id="IPR002772">
    <property type="entry name" value="Glyco_hydro_3_C"/>
</dbReference>
<comment type="caution">
    <text evidence="3">The sequence shown here is derived from an EMBL/GenBank/DDBJ whole genome shotgun (WGS) entry which is preliminary data.</text>
</comment>
<dbReference type="EMBL" id="JADCNN020000003">
    <property type="protein sequence ID" value="MBM6995037.1"/>
    <property type="molecule type" value="Genomic_DNA"/>
</dbReference>
<dbReference type="PRINTS" id="PR00133">
    <property type="entry name" value="GLHYDRLASE3"/>
</dbReference>
<dbReference type="Gene3D" id="2.60.40.10">
    <property type="entry name" value="Immunoglobulins"/>
    <property type="match status" value="1"/>
</dbReference>